<reference evidence="2" key="1">
    <citation type="journal article" date="2023" name="Front. Plant Sci.">
        <title>Chromosomal-level genome assembly of Melastoma candidum provides insights into trichome evolution.</title>
        <authorList>
            <person name="Zhong Y."/>
            <person name="Wu W."/>
            <person name="Sun C."/>
            <person name="Zou P."/>
            <person name="Liu Y."/>
            <person name="Dai S."/>
            <person name="Zhou R."/>
        </authorList>
    </citation>
    <scope>NUCLEOTIDE SEQUENCE [LARGE SCALE GENOMIC DNA]</scope>
</reference>
<name>A0ACB9L3P6_9MYRT</name>
<evidence type="ECO:0000313" key="1">
    <source>
        <dbReference type="EMBL" id="KAI4304021.1"/>
    </source>
</evidence>
<proteinExistence type="predicted"/>
<protein>
    <submittedName>
        <fullName evidence="1">Uncharacterized protein</fullName>
    </submittedName>
</protein>
<dbReference type="Proteomes" id="UP001057402">
    <property type="component" value="Chromosome 12"/>
</dbReference>
<sequence length="637" mass="69261">MSAPAHHHHHRHLLLLPLPLLMLLFLLPPPASAQPSTSGFTCSPNDTSYSYPCHTYAFYPAGLTTNLTDLSSIGDLFGVSRLMISIPSNISSSLLSSPLYPGQPLFVPLSCSCNSLNSSYAISFSNASRIIQSGDTFYGLSIGPFGNLTTYQSVEVVNPTLVPTNLSIGVQAIFPIFCKCPNSSQLGSGVTLLLSYVFQPSDNLSEVATRFGAQVQAITGVNGANIQPYDTIFIPVSKLPSLAQPTTAAPVPSLKEERKGLVIGLSVGVGVLGVLLIALFAFLLLFRGKRRGKQGFTEVERKMDGEAIRKGGLSEMEVNLMADVSDCLDKYRVFGINELKEATGGFSPGSLIQGSVYKGCIDGEVYAIKKMKWNAYEELKILQKVNHGNLVKLEGFCIDPEEANCYLIYEFVQNGSLYSWLHESRHNEKLSWKTRLRIAIDVANGLQYIHEHTRPQVVHKDIKSSNILLDSNMRAKIANFGLAKSGCNAITMHIVGTQGYIAPEYLADGVVSTRMDVFSFGVVLLELISGKEAIDEEGNVLWASATDVFGTQGSSEDDEDEVGRSKRVRAWMDESLVEDSFPFESVVNVMGLAVACVNKDPSKRPSMVDIVYALCKSDDFVLDVSEDGLSAPPVLAR</sequence>
<organism evidence="1 2">
    <name type="scientific">Melastoma candidum</name>
    <dbReference type="NCBI Taxonomy" id="119954"/>
    <lineage>
        <taxon>Eukaryota</taxon>
        <taxon>Viridiplantae</taxon>
        <taxon>Streptophyta</taxon>
        <taxon>Embryophyta</taxon>
        <taxon>Tracheophyta</taxon>
        <taxon>Spermatophyta</taxon>
        <taxon>Magnoliopsida</taxon>
        <taxon>eudicotyledons</taxon>
        <taxon>Gunneridae</taxon>
        <taxon>Pentapetalae</taxon>
        <taxon>rosids</taxon>
        <taxon>malvids</taxon>
        <taxon>Myrtales</taxon>
        <taxon>Melastomataceae</taxon>
        <taxon>Melastomatoideae</taxon>
        <taxon>Melastomateae</taxon>
        <taxon>Melastoma</taxon>
    </lineage>
</organism>
<keyword evidence="2" id="KW-1185">Reference proteome</keyword>
<dbReference type="EMBL" id="CM042891">
    <property type="protein sequence ID" value="KAI4304021.1"/>
    <property type="molecule type" value="Genomic_DNA"/>
</dbReference>
<gene>
    <name evidence="1" type="ORF">MLD38_039588</name>
</gene>
<evidence type="ECO:0000313" key="2">
    <source>
        <dbReference type="Proteomes" id="UP001057402"/>
    </source>
</evidence>
<comment type="caution">
    <text evidence="1">The sequence shown here is derived from an EMBL/GenBank/DDBJ whole genome shotgun (WGS) entry which is preliminary data.</text>
</comment>
<accession>A0ACB9L3P6</accession>